<feature type="compositionally biased region" description="Basic residues" evidence="1">
    <location>
        <begin position="375"/>
        <end position="393"/>
    </location>
</feature>
<protein>
    <submittedName>
        <fullName evidence="2">Uncharacterized protein</fullName>
    </submittedName>
</protein>
<comment type="caution">
    <text evidence="2">The sequence shown here is derived from an EMBL/GenBank/DDBJ whole genome shotgun (WGS) entry which is preliminary data.</text>
</comment>
<feature type="compositionally biased region" description="Basic and acidic residues" evidence="1">
    <location>
        <begin position="399"/>
        <end position="409"/>
    </location>
</feature>
<feature type="region of interest" description="Disordered" evidence="1">
    <location>
        <begin position="105"/>
        <end position="124"/>
    </location>
</feature>
<feature type="compositionally biased region" description="Polar residues" evidence="1">
    <location>
        <begin position="190"/>
        <end position="199"/>
    </location>
</feature>
<evidence type="ECO:0000256" key="1">
    <source>
        <dbReference type="SAM" id="MobiDB-lite"/>
    </source>
</evidence>
<sequence>MNSSFTLPIRSRAPTLPAAATKGLYDSQTVSSPLKSDLKVKKRALDARKKPKNLENRDATSKTQPPSVVDANTLELRPKTISNGTFLWNGRPMPDIHHDHFREGAQLNGSSEEPDTKRSASQVVADQVSILEIVREDLRHLRSQTASPEPVLGPVAEPELTHKHRPGQEGARSTSSSYPEDGIRSPNVPSPANSHTPLSTLGDLEKYSRTNDRLSGLRSSSSSSGATRVISQGSTYKALANAAGAIGKLQRLPTPSYHRFEVLSSSEDLMANVRAPQNSEASHYSEFSTGSSDEGLEMQPLRRVIAHGRLQTESPSPSVKLPQIVRSKKRKASGISFRSISEGVKRSRIEIKKLAVNVCSNSWDKLRQARENIKRQRKDQKKHHSVWKALRRKLNPDGVTKEKHEDRSSHFSMGNGIRRNVSEHKAWWKAGVEKYQAPEWMHFGNQTKD</sequence>
<organism evidence="2 3">
    <name type="scientific">Fusarium irregulare</name>
    <dbReference type="NCBI Taxonomy" id="2494466"/>
    <lineage>
        <taxon>Eukaryota</taxon>
        <taxon>Fungi</taxon>
        <taxon>Dikarya</taxon>
        <taxon>Ascomycota</taxon>
        <taxon>Pezizomycotina</taxon>
        <taxon>Sordariomycetes</taxon>
        <taxon>Hypocreomycetidae</taxon>
        <taxon>Hypocreales</taxon>
        <taxon>Nectriaceae</taxon>
        <taxon>Fusarium</taxon>
        <taxon>Fusarium incarnatum-equiseti species complex</taxon>
    </lineage>
</organism>
<accession>A0A9W8U8A9</accession>
<name>A0A9W8U8A9_9HYPO</name>
<feature type="region of interest" description="Disordered" evidence="1">
    <location>
        <begin position="160"/>
        <end position="206"/>
    </location>
</feature>
<proteinExistence type="predicted"/>
<dbReference type="Proteomes" id="UP001152130">
    <property type="component" value="Unassembled WGS sequence"/>
</dbReference>
<evidence type="ECO:0000313" key="3">
    <source>
        <dbReference type="Proteomes" id="UP001152130"/>
    </source>
</evidence>
<reference evidence="2" key="1">
    <citation type="submission" date="2022-10" db="EMBL/GenBank/DDBJ databases">
        <title>Fusarium specimens isolated from Avocado Roots.</title>
        <authorList>
            <person name="Stajich J."/>
            <person name="Roper C."/>
            <person name="Heimlech-Rivalta G."/>
        </authorList>
    </citation>
    <scope>NUCLEOTIDE SEQUENCE</scope>
    <source>
        <strain evidence="2">CF00143</strain>
    </source>
</reference>
<feature type="region of interest" description="Disordered" evidence="1">
    <location>
        <begin position="373"/>
        <end position="413"/>
    </location>
</feature>
<dbReference type="EMBL" id="JAPDHF010000009">
    <property type="protein sequence ID" value="KAJ4012871.1"/>
    <property type="molecule type" value="Genomic_DNA"/>
</dbReference>
<feature type="compositionally biased region" description="Basic and acidic residues" evidence="1">
    <location>
        <begin position="36"/>
        <end position="60"/>
    </location>
</feature>
<gene>
    <name evidence="2" type="ORF">NW766_006683</name>
</gene>
<feature type="region of interest" description="Disordered" evidence="1">
    <location>
        <begin position="1"/>
        <end position="70"/>
    </location>
</feature>
<keyword evidence="3" id="KW-1185">Reference proteome</keyword>
<evidence type="ECO:0000313" key="2">
    <source>
        <dbReference type="EMBL" id="KAJ4012871.1"/>
    </source>
</evidence>
<dbReference type="AlphaFoldDB" id="A0A9W8U8A9"/>